<feature type="domain" description="RNA polymerase subunit H/Rpb5 C-terminal" evidence="4">
    <location>
        <begin position="154"/>
        <end position="226"/>
    </location>
</feature>
<dbReference type="InterPro" id="IPR035913">
    <property type="entry name" value="RPB5-like_sf"/>
</dbReference>
<evidence type="ECO:0000313" key="7">
    <source>
        <dbReference type="Proteomes" id="UP000030748"/>
    </source>
</evidence>
<comment type="subcellular location">
    <subcellularLocation>
        <location evidence="1">Nucleus</location>
    </subcellularLocation>
</comment>
<dbReference type="GO" id="GO:0055029">
    <property type="term" value="C:nuclear DNA-directed RNA polymerase complex"/>
    <property type="evidence" value="ECO:0007669"/>
    <property type="project" value="UniProtKB-ARBA"/>
</dbReference>
<evidence type="ECO:0000256" key="3">
    <source>
        <dbReference type="ARBA" id="ARBA00025765"/>
    </source>
</evidence>
<dbReference type="InterPro" id="IPR014381">
    <property type="entry name" value="Arch_Rpo5/euc_Rpb5"/>
</dbReference>
<keyword evidence="2" id="KW-0539">Nucleus</keyword>
<dbReference type="PANTHER" id="PTHR10535:SF12">
    <property type="entry name" value="DNA-DIRECTED RNA POLYMERASE V SUBUNIT 5C"/>
    <property type="match status" value="1"/>
</dbReference>
<dbReference type="Pfam" id="PF01191">
    <property type="entry name" value="RNA_pol_Rpb5_C"/>
    <property type="match status" value="1"/>
</dbReference>
<dbReference type="AlphaFoldDB" id="A0A022RHA5"/>
<evidence type="ECO:0008006" key="8">
    <source>
        <dbReference type="Google" id="ProtNLM"/>
    </source>
</evidence>
<evidence type="ECO:0000259" key="5">
    <source>
        <dbReference type="Pfam" id="PF03871"/>
    </source>
</evidence>
<evidence type="ECO:0000259" key="4">
    <source>
        <dbReference type="Pfam" id="PF01191"/>
    </source>
</evidence>
<dbReference type="GO" id="GO:0003899">
    <property type="term" value="F:DNA-directed RNA polymerase activity"/>
    <property type="evidence" value="ECO:0007669"/>
    <property type="project" value="InterPro"/>
</dbReference>
<dbReference type="Gene3D" id="3.90.940.20">
    <property type="entry name" value="RPB5-like RNA polymerase subunit"/>
    <property type="match status" value="1"/>
</dbReference>
<name>A0A022RHA5_ERYGU</name>
<accession>A0A022RHA5</accession>
<keyword evidence="7" id="KW-1185">Reference proteome</keyword>
<evidence type="ECO:0000313" key="6">
    <source>
        <dbReference type="EMBL" id="EYU38270.1"/>
    </source>
</evidence>
<evidence type="ECO:0000256" key="2">
    <source>
        <dbReference type="ARBA" id="ARBA00023242"/>
    </source>
</evidence>
<dbReference type="SUPFAM" id="SSF53036">
    <property type="entry name" value="Eukaryotic RPB5 N-terminal domain"/>
    <property type="match status" value="1"/>
</dbReference>
<gene>
    <name evidence="6" type="ORF">MIMGU_mgv1a013214mg</name>
</gene>
<proteinExistence type="inferred from homology"/>
<feature type="domain" description="RNA polymerase Rpb5 N-terminal" evidence="5">
    <location>
        <begin position="27"/>
        <end position="110"/>
    </location>
</feature>
<dbReference type="GO" id="GO:0042797">
    <property type="term" value="P:tRNA transcription by RNA polymerase III"/>
    <property type="evidence" value="ECO:0000318"/>
    <property type="project" value="GO_Central"/>
</dbReference>
<dbReference type="Proteomes" id="UP000030748">
    <property type="component" value="Unassembled WGS sequence"/>
</dbReference>
<dbReference type="KEGG" id="egt:105957042"/>
<comment type="similarity">
    <text evidence="3">Belongs to the archaeal Rpo5/eukaryotic RPB5 RNA polymerase subunit family.</text>
</comment>
<sequence length="227" mass="25884">MEMEDNTGEFDGGAECIASMVDSGSVESRRYYMARGTLVEMLRDRGYVVPDVEAELRRSLPEFRSIFGDKPDPERLRLVACRVSAPSRKILAIFCETVEIRKKNMVGILSQIMNKEQLDRVILVLQSKMNSHAQKVLDEYPIKVETFQITGLLVNITTHFLGPKFMILTPMEKEKLLKKYSIKDKQLPKMSENDAIARYYGLEKGQVVMVIYSGGLTDSLVTYRCIQ</sequence>
<dbReference type="PANTHER" id="PTHR10535">
    <property type="entry name" value="DNA-DIRECTED RNA POLYMERASES I, II, AND III SUBUNIT RPABC1"/>
    <property type="match status" value="1"/>
</dbReference>
<dbReference type="OrthoDB" id="248779at2759"/>
<dbReference type="EMBL" id="KI630491">
    <property type="protein sequence ID" value="EYU38270.1"/>
    <property type="molecule type" value="Genomic_DNA"/>
</dbReference>
<dbReference type="GO" id="GO:0003677">
    <property type="term" value="F:DNA binding"/>
    <property type="evidence" value="ECO:0007669"/>
    <property type="project" value="InterPro"/>
</dbReference>
<dbReference type="InterPro" id="IPR000783">
    <property type="entry name" value="RNA_pol_subH/Rpb5_C"/>
</dbReference>
<dbReference type="eggNOG" id="KOG3218">
    <property type="taxonomic scope" value="Eukaryota"/>
</dbReference>
<dbReference type="PhylomeDB" id="A0A022RHA5"/>
<dbReference type="GO" id="GO:0006366">
    <property type="term" value="P:transcription by RNA polymerase II"/>
    <property type="evidence" value="ECO:0000318"/>
    <property type="project" value="GO_Central"/>
</dbReference>
<evidence type="ECO:0000256" key="1">
    <source>
        <dbReference type="ARBA" id="ARBA00004123"/>
    </source>
</evidence>
<dbReference type="InterPro" id="IPR005571">
    <property type="entry name" value="RNA_pol_Rpb5_N"/>
</dbReference>
<dbReference type="FunFam" id="3.90.940.20:FF:000001">
    <property type="entry name" value="DNA-directed RNA polymerases I, II, and III subunit RPABC1"/>
    <property type="match status" value="1"/>
</dbReference>
<reference evidence="6 7" key="1">
    <citation type="journal article" date="2013" name="Proc. Natl. Acad. Sci. U.S.A.">
        <title>Fine-scale variation in meiotic recombination in Mimulus inferred from population shotgun sequencing.</title>
        <authorList>
            <person name="Hellsten U."/>
            <person name="Wright K.M."/>
            <person name="Jenkins J."/>
            <person name="Shu S."/>
            <person name="Yuan Y."/>
            <person name="Wessler S.R."/>
            <person name="Schmutz J."/>
            <person name="Willis J.H."/>
            <person name="Rokhsar D.S."/>
        </authorList>
    </citation>
    <scope>NUCLEOTIDE SEQUENCE [LARGE SCALE GENOMIC DNA]</scope>
    <source>
        <strain evidence="7">cv. DUN x IM62</strain>
    </source>
</reference>
<protein>
    <recommendedName>
        <fullName evidence="8">RNA polymerase subunit H/Rpb5 C-terminal domain-containing protein</fullName>
    </recommendedName>
</protein>
<dbReference type="Gene3D" id="3.40.1340.10">
    <property type="entry name" value="RNA polymerase, Rpb5, N-terminal domain"/>
    <property type="match status" value="1"/>
</dbReference>
<dbReference type="Pfam" id="PF03871">
    <property type="entry name" value="RNA_pol_Rpb5_N"/>
    <property type="match status" value="1"/>
</dbReference>
<dbReference type="PIRSF" id="PIRSF000747">
    <property type="entry name" value="RPB5"/>
    <property type="match status" value="1"/>
</dbReference>
<dbReference type="STRING" id="4155.A0A022RHA5"/>
<organism evidence="6 7">
    <name type="scientific">Erythranthe guttata</name>
    <name type="common">Yellow monkey flower</name>
    <name type="synonym">Mimulus guttatus</name>
    <dbReference type="NCBI Taxonomy" id="4155"/>
    <lineage>
        <taxon>Eukaryota</taxon>
        <taxon>Viridiplantae</taxon>
        <taxon>Streptophyta</taxon>
        <taxon>Embryophyta</taxon>
        <taxon>Tracheophyta</taxon>
        <taxon>Spermatophyta</taxon>
        <taxon>Magnoliopsida</taxon>
        <taxon>eudicotyledons</taxon>
        <taxon>Gunneridae</taxon>
        <taxon>Pentapetalae</taxon>
        <taxon>asterids</taxon>
        <taxon>lamiids</taxon>
        <taxon>Lamiales</taxon>
        <taxon>Phrymaceae</taxon>
        <taxon>Erythranthe</taxon>
    </lineage>
</organism>
<dbReference type="GO" id="GO:0006362">
    <property type="term" value="P:transcription elongation by RNA polymerase I"/>
    <property type="evidence" value="ECO:0000318"/>
    <property type="project" value="GO_Central"/>
</dbReference>
<dbReference type="SUPFAM" id="SSF55287">
    <property type="entry name" value="RPB5-like RNA polymerase subunit"/>
    <property type="match status" value="1"/>
</dbReference>
<dbReference type="OMA" id="VTYRCII"/>
<dbReference type="InterPro" id="IPR036710">
    <property type="entry name" value="RNA_pol_Rpb5_N_sf"/>
</dbReference>